<organism evidence="3 4">
    <name type="scientific">Brevibacillus reuszeri</name>
    <dbReference type="NCBI Taxonomy" id="54915"/>
    <lineage>
        <taxon>Bacteria</taxon>
        <taxon>Bacillati</taxon>
        <taxon>Bacillota</taxon>
        <taxon>Bacilli</taxon>
        <taxon>Bacillales</taxon>
        <taxon>Paenibacillaceae</taxon>
        <taxon>Brevibacillus</taxon>
    </lineage>
</organism>
<dbReference type="PATRIC" id="fig|54915.3.peg.2235"/>
<evidence type="ECO:0000313" key="3">
    <source>
        <dbReference type="EMBL" id="KNB70438.1"/>
    </source>
</evidence>
<sequence>MPKGLYSQGVAILLSKSVTIQQIAEALQQKFAIMNVNESSEQWVFSGPSLLIPFRPEDNGYIQVDVVDRQWPDEMGDPAGDTMLFGAWTMGFFGPFTYPNNLERAAQQAWGYPEGRQAAAEHTAFIRVRSSFTLGQTDEQAPVLPEDYDPFTELLALNSVSETLLQMPESLCYFNPNGESLASADTMQEMKQRFEEIELPPLELWSNVRLFNLPEDWLMMDTVGMLQLDAIDHEAIFHGQMYDPNEVASFLRNIANYVYENGPVIKDGDTTDGPGEIYWKGVLLDESLTNPPRQVIRWYPLDEKEKPAGLE</sequence>
<dbReference type="Proteomes" id="UP000036834">
    <property type="component" value="Unassembled WGS sequence"/>
</dbReference>
<reference evidence="4" key="1">
    <citation type="submission" date="2015-07" db="EMBL/GenBank/DDBJ databases">
        <title>Genome sequencing project for genomic taxonomy and phylogenomics of Bacillus-like bacteria.</title>
        <authorList>
            <person name="Liu B."/>
            <person name="Wang J."/>
            <person name="Zhu Y."/>
            <person name="Liu G."/>
            <person name="Chen Q."/>
            <person name="Chen Z."/>
            <person name="Lan J."/>
            <person name="Che J."/>
            <person name="Ge C."/>
            <person name="Shi H."/>
            <person name="Pan Z."/>
            <person name="Liu X."/>
        </authorList>
    </citation>
    <scope>NUCLEOTIDE SEQUENCE [LARGE SCALE GENOMIC DNA]</scope>
    <source>
        <strain evidence="4">DSM 9887</strain>
    </source>
</reference>
<reference evidence="3" key="2">
    <citation type="submission" date="2015-07" db="EMBL/GenBank/DDBJ databases">
        <title>MeaNS - Measles Nucleotide Surveillance Program.</title>
        <authorList>
            <person name="Tran T."/>
            <person name="Druce J."/>
        </authorList>
    </citation>
    <scope>NUCLEOTIDE SEQUENCE</scope>
    <source>
        <strain evidence="3">DSM 9887</strain>
    </source>
</reference>
<dbReference type="EMBL" id="BJON01000023">
    <property type="protein sequence ID" value="GED71854.1"/>
    <property type="molecule type" value="Genomic_DNA"/>
</dbReference>
<dbReference type="AlphaFoldDB" id="A0A0K9YNY4"/>
<feature type="domain" description="DUF4261" evidence="1">
    <location>
        <begin position="221"/>
        <end position="298"/>
    </location>
</feature>
<dbReference type="OrthoDB" id="277550at2"/>
<dbReference type="InterPro" id="IPR025357">
    <property type="entry name" value="DUF4261"/>
</dbReference>
<dbReference type="STRING" id="54915.ADS79_16020"/>
<evidence type="ECO:0000313" key="4">
    <source>
        <dbReference type="Proteomes" id="UP000036834"/>
    </source>
</evidence>
<gene>
    <name evidence="3" type="ORF">ADS79_16020</name>
    <name evidence="2" type="ORF">BRE01_55560</name>
</gene>
<dbReference type="Proteomes" id="UP000319578">
    <property type="component" value="Unassembled WGS sequence"/>
</dbReference>
<dbReference type="RefSeq" id="WP_049739422.1">
    <property type="nucleotide sequence ID" value="NZ_BJON01000023.1"/>
</dbReference>
<evidence type="ECO:0000259" key="1">
    <source>
        <dbReference type="Pfam" id="PF14080"/>
    </source>
</evidence>
<evidence type="ECO:0000313" key="5">
    <source>
        <dbReference type="Proteomes" id="UP000319578"/>
    </source>
</evidence>
<keyword evidence="5" id="KW-1185">Reference proteome</keyword>
<accession>A0A0K9YNY4</accession>
<name>A0A0K9YNY4_9BACL</name>
<evidence type="ECO:0000313" key="2">
    <source>
        <dbReference type="EMBL" id="GED71854.1"/>
    </source>
</evidence>
<comment type="caution">
    <text evidence="3">The sequence shown here is derived from an EMBL/GenBank/DDBJ whole genome shotgun (WGS) entry which is preliminary data.</text>
</comment>
<dbReference type="EMBL" id="LGIQ01000009">
    <property type="protein sequence ID" value="KNB70438.1"/>
    <property type="molecule type" value="Genomic_DNA"/>
</dbReference>
<protein>
    <recommendedName>
        <fullName evidence="1">DUF4261 domain-containing protein</fullName>
    </recommendedName>
</protein>
<dbReference type="Pfam" id="PF14080">
    <property type="entry name" value="DUF4261"/>
    <property type="match status" value="1"/>
</dbReference>
<proteinExistence type="predicted"/>
<reference evidence="2 5" key="3">
    <citation type="submission" date="2019-06" db="EMBL/GenBank/DDBJ databases">
        <title>Whole genome shotgun sequence of Brevibacillus reuszeri NBRC 15719.</title>
        <authorList>
            <person name="Hosoyama A."/>
            <person name="Uohara A."/>
            <person name="Ohji S."/>
            <person name="Ichikawa N."/>
        </authorList>
    </citation>
    <scope>NUCLEOTIDE SEQUENCE [LARGE SCALE GENOMIC DNA]</scope>
    <source>
        <strain evidence="2 5">NBRC 15719</strain>
    </source>
</reference>